<dbReference type="PANTHER" id="PTHR30590:SF2">
    <property type="entry name" value="INNER MEMBRANE PROTEIN"/>
    <property type="match status" value="1"/>
</dbReference>
<feature type="transmembrane region" description="Helical" evidence="1">
    <location>
        <begin position="60"/>
        <end position="89"/>
    </location>
</feature>
<dbReference type="EMBL" id="CP150096">
    <property type="protein sequence ID" value="WZN45027.1"/>
    <property type="molecule type" value="Genomic_DNA"/>
</dbReference>
<feature type="transmembrane region" description="Helical" evidence="1">
    <location>
        <begin position="148"/>
        <end position="169"/>
    </location>
</feature>
<keyword evidence="1" id="KW-1133">Transmembrane helix</keyword>
<feature type="transmembrane region" description="Helical" evidence="1">
    <location>
        <begin position="254"/>
        <end position="277"/>
    </location>
</feature>
<evidence type="ECO:0000256" key="1">
    <source>
        <dbReference type="SAM" id="Phobius"/>
    </source>
</evidence>
<feature type="transmembrane region" description="Helical" evidence="1">
    <location>
        <begin position="394"/>
        <end position="413"/>
    </location>
</feature>
<dbReference type="RefSeq" id="WP_341839786.1">
    <property type="nucleotide sequence ID" value="NZ_CP149792.1"/>
</dbReference>
<dbReference type="Proteomes" id="UP001449657">
    <property type="component" value="Chromosome"/>
</dbReference>
<evidence type="ECO:0000313" key="3">
    <source>
        <dbReference type="EMBL" id="WZN45027.1"/>
    </source>
</evidence>
<proteinExistence type="predicted"/>
<name>A0ABZ2Z0D0_9BACT</name>
<protein>
    <submittedName>
        <fullName evidence="3">DUF418 domain-containing protein</fullName>
    </submittedName>
</protein>
<feature type="transmembrane region" description="Helical" evidence="1">
    <location>
        <begin position="110"/>
        <end position="136"/>
    </location>
</feature>
<dbReference type="PANTHER" id="PTHR30590">
    <property type="entry name" value="INNER MEMBRANE PROTEIN"/>
    <property type="match status" value="1"/>
</dbReference>
<reference evidence="3 4" key="1">
    <citation type="submission" date="2024-03" db="EMBL/GenBank/DDBJ databases">
        <title>Chitinophaga caseinilytica sp. nov., a casein hydrolysing bacterium isolated from forest soil.</title>
        <authorList>
            <person name="Lee D.S."/>
            <person name="Han D.M."/>
            <person name="Baek J.H."/>
            <person name="Choi D.G."/>
            <person name="Jeon J.H."/>
            <person name="Jeon C.O."/>
        </authorList>
    </citation>
    <scope>NUCLEOTIDE SEQUENCE [LARGE SCALE GENOMIC DNA]</scope>
    <source>
        <strain evidence="3 4">KACC 19118</strain>
    </source>
</reference>
<feature type="transmembrane region" description="Helical" evidence="1">
    <location>
        <begin position="283"/>
        <end position="301"/>
    </location>
</feature>
<keyword evidence="1" id="KW-0472">Membrane</keyword>
<organism evidence="3 4">
    <name type="scientific">Chitinophaga caseinilytica</name>
    <dbReference type="NCBI Taxonomy" id="2267521"/>
    <lineage>
        <taxon>Bacteria</taxon>
        <taxon>Pseudomonadati</taxon>
        <taxon>Bacteroidota</taxon>
        <taxon>Chitinophagia</taxon>
        <taxon>Chitinophagales</taxon>
        <taxon>Chitinophagaceae</taxon>
        <taxon>Chitinophaga</taxon>
    </lineage>
</organism>
<feature type="transmembrane region" description="Helical" evidence="1">
    <location>
        <begin position="367"/>
        <end position="387"/>
    </location>
</feature>
<gene>
    <name evidence="3" type="ORF">WJU22_19205</name>
</gene>
<evidence type="ECO:0000313" key="4">
    <source>
        <dbReference type="Proteomes" id="UP001449657"/>
    </source>
</evidence>
<feature type="transmembrane region" description="Helical" evidence="1">
    <location>
        <begin position="330"/>
        <end position="347"/>
    </location>
</feature>
<feature type="transmembrane region" description="Helical" evidence="1">
    <location>
        <begin position="21"/>
        <end position="40"/>
    </location>
</feature>
<accession>A0ABZ2Z0D0</accession>
<dbReference type="InterPro" id="IPR052529">
    <property type="entry name" value="Bact_Transport_Assoc"/>
</dbReference>
<evidence type="ECO:0000259" key="2">
    <source>
        <dbReference type="Pfam" id="PF04235"/>
    </source>
</evidence>
<dbReference type="InterPro" id="IPR007349">
    <property type="entry name" value="DUF418"/>
</dbReference>
<keyword evidence="1" id="KW-0812">Transmembrane</keyword>
<feature type="domain" description="DUF418" evidence="2">
    <location>
        <begin position="269"/>
        <end position="432"/>
    </location>
</feature>
<sequence>MLTTPGAAPLRATERLQIIDSLRGIALLGILLMNILMFALPDNRENDIFLYNELSGPDYYTWWTINLFFEGTMRGIFSLLFGAGCVLLLERLEKRTDPLTPAADIYYRRLLWLLAFGLIDANLLLWTGDVLFVYALGGMVLYPFRRLGTRPLLIIAAVALVMGTLLGTLDMHGKKELRVKGEQAVLLAGQGAKLTAEQTKQKEAWEEHLKEMAQAARLKADAEQVETMRGGYFQVMGYLLPSNEKNQNLSPYGLFYWDLMVCFFLGMALFKAGVLTGLRSRRFYAGLMLAGYGLGLTLNYWEIRVWMDVQLDETLLADRVFISWYEIRRVLVLLGHIGLIMLVYKAGIAKRLLAWLAAVGQMAFTNYLMQSILCGLFFYGFGLGWYGALARHEIYYVVFAIWGVQLIYSNIWLRHFHFGPFEWAWRSLTYWKRQPFRKGVPMMQIA</sequence>
<keyword evidence="4" id="KW-1185">Reference proteome</keyword>
<dbReference type="Pfam" id="PF04235">
    <property type="entry name" value="DUF418"/>
    <property type="match status" value="1"/>
</dbReference>